<dbReference type="PIRSF" id="PIRSF017082">
    <property type="entry name" value="YflP"/>
    <property type="match status" value="1"/>
</dbReference>
<dbReference type="PANTHER" id="PTHR42928">
    <property type="entry name" value="TRICARBOXYLATE-BINDING PROTEIN"/>
    <property type="match status" value="1"/>
</dbReference>
<dbReference type="Proteomes" id="UP000019464">
    <property type="component" value="Unassembled WGS sequence"/>
</dbReference>
<protein>
    <submittedName>
        <fullName evidence="2">Tripartite tricarboxylate transporter family receptor</fullName>
    </submittedName>
</protein>
<dbReference type="PANTHER" id="PTHR42928:SF5">
    <property type="entry name" value="BLR1237 PROTEIN"/>
    <property type="match status" value="1"/>
</dbReference>
<dbReference type="InterPro" id="IPR042100">
    <property type="entry name" value="Bug_dom1"/>
</dbReference>
<evidence type="ECO:0000313" key="2">
    <source>
        <dbReference type="EMBL" id="EXJ10680.1"/>
    </source>
</evidence>
<dbReference type="AlphaFoldDB" id="W9VJD9"/>
<keyword evidence="2" id="KW-0675">Receptor</keyword>
<dbReference type="Gene3D" id="3.40.190.150">
    <property type="entry name" value="Bordetella uptake gene, domain 1"/>
    <property type="match status" value="1"/>
</dbReference>
<accession>W9VJD9</accession>
<sequence>MAIIADCVCLQKRDLVYLQDDLSGQSLLKWRRLLKLKHDRTTRRIRLSKAGACIMKRVALFLLVLLCPWGQAAEFPTRPLSMLIGFEQGGSTDIQGKVLAEVMSEVIGQPVNIIYYPGAGGAVAAAMLANNQDQGYVFQFGLSLPFTFAPLVSPASYQLDSFRYVAGVTLDQPAFVTGGVQDFKTWHEFLDYARQNPGLVYATQNLQDRFIMQYIAKKEGLSLRFIPTTGGAGMAPLIVSGAAQIAFSGGTHGVYTETGEMVVLAGLPEDRLFYYPDVPSLRELGYPFSMDVIRVISVPANTPDEVVSTLYGALQQVVKDPRFIDVTENVIRMPVVLLDEVELKRVFDLQVESYQRLIELSK</sequence>
<dbReference type="STRING" id="1229521.D791_02285"/>
<name>W9VJD9_9GAMM</name>
<organism evidence="2 3">
    <name type="scientific">Nitrincola nitratireducens</name>
    <dbReference type="NCBI Taxonomy" id="1229521"/>
    <lineage>
        <taxon>Bacteria</taxon>
        <taxon>Pseudomonadati</taxon>
        <taxon>Pseudomonadota</taxon>
        <taxon>Gammaproteobacteria</taxon>
        <taxon>Oceanospirillales</taxon>
        <taxon>Oceanospirillaceae</taxon>
        <taxon>Nitrincola</taxon>
    </lineage>
</organism>
<proteinExistence type="inferred from homology"/>
<comment type="similarity">
    <text evidence="1">Belongs to the UPF0065 (bug) family.</text>
</comment>
<reference evidence="2 3" key="2">
    <citation type="journal article" date="2015" name="Syst. Appl. Microbiol.">
        <title>Nitrincola nitratireducens sp. nov. isolated from a haloalkaline crater lake.</title>
        <authorList>
            <person name="Singh A."/>
            <person name="Vaidya B."/>
            <person name="Tanuku N.R."/>
            <person name="Pinnaka A.K."/>
        </authorList>
    </citation>
    <scope>NUCLEOTIDE SEQUENCE [LARGE SCALE GENOMIC DNA]</scope>
    <source>
        <strain evidence="2 3">AK23</strain>
    </source>
</reference>
<dbReference type="Gene3D" id="3.40.190.10">
    <property type="entry name" value="Periplasmic binding protein-like II"/>
    <property type="match status" value="1"/>
</dbReference>
<gene>
    <name evidence="2" type="ORF">D791_02285</name>
</gene>
<dbReference type="Pfam" id="PF03401">
    <property type="entry name" value="TctC"/>
    <property type="match status" value="1"/>
</dbReference>
<evidence type="ECO:0000313" key="3">
    <source>
        <dbReference type="Proteomes" id="UP000019464"/>
    </source>
</evidence>
<dbReference type="InterPro" id="IPR005064">
    <property type="entry name" value="BUG"/>
</dbReference>
<comment type="caution">
    <text evidence="2">The sequence shown here is derived from an EMBL/GenBank/DDBJ whole genome shotgun (WGS) entry which is preliminary data.</text>
</comment>
<evidence type="ECO:0000256" key="1">
    <source>
        <dbReference type="ARBA" id="ARBA00006987"/>
    </source>
</evidence>
<dbReference type="EMBL" id="AONB01000011">
    <property type="protein sequence ID" value="EXJ10680.1"/>
    <property type="molecule type" value="Genomic_DNA"/>
</dbReference>
<keyword evidence="3" id="KW-1185">Reference proteome</keyword>
<reference evidence="3" key="1">
    <citation type="submission" date="2012-11" db="EMBL/GenBank/DDBJ databases">
        <authorList>
            <person name="Singh A."/>
            <person name="Pinnaka A.K."/>
            <person name="Vaidya B."/>
        </authorList>
    </citation>
    <scope>NUCLEOTIDE SEQUENCE [LARGE SCALE GENOMIC DNA]</scope>
    <source>
        <strain evidence="3">AK23</strain>
    </source>
</reference>